<keyword evidence="3" id="KW-0677">Repeat</keyword>
<dbReference type="GO" id="GO:0005509">
    <property type="term" value="F:calcium ion binding"/>
    <property type="evidence" value="ECO:0007669"/>
    <property type="project" value="InterPro"/>
</dbReference>
<accession>A0A835YUG4</accession>
<dbReference type="EMBL" id="JAFCMP010000312">
    <property type="protein sequence ID" value="KAG5181620.1"/>
    <property type="molecule type" value="Genomic_DNA"/>
</dbReference>
<evidence type="ECO:0000259" key="5">
    <source>
        <dbReference type="PROSITE" id="PS50222"/>
    </source>
</evidence>
<feature type="domain" description="EF-hand" evidence="5">
    <location>
        <begin position="16"/>
        <end position="51"/>
    </location>
</feature>
<gene>
    <name evidence="6" type="ORF">JKP88DRAFT_257924</name>
</gene>
<dbReference type="PROSITE" id="PS50222">
    <property type="entry name" value="EF_HAND_2"/>
    <property type="match status" value="3"/>
</dbReference>
<dbReference type="InterPro" id="IPR011992">
    <property type="entry name" value="EF-hand-dom_pair"/>
</dbReference>
<evidence type="ECO:0000256" key="3">
    <source>
        <dbReference type="ARBA" id="ARBA00022737"/>
    </source>
</evidence>
<feature type="domain" description="EF-hand" evidence="5">
    <location>
        <begin position="52"/>
        <end position="87"/>
    </location>
</feature>
<sequence length="160" mass="17738">MSTRASSEDAYQLTAEEVAEFREIFSLVDRDGGGTITKVELGDLMDTLGIEATAEEIELMVAEIDQDNNGEIDFQEFVAVMSRKVNASYTPEQVKGAFKVFEGSAPSGYIKMESLVRALTTYGTEKLTEEQARELVSQLEPDHNGMVNYVEYVNIMMSAL</sequence>
<dbReference type="Gene3D" id="1.10.238.10">
    <property type="entry name" value="EF-hand"/>
    <property type="match status" value="2"/>
</dbReference>
<comment type="caution">
    <text evidence="6">The sequence shown here is derived from an EMBL/GenBank/DDBJ whole genome shotgun (WGS) entry which is preliminary data.</text>
</comment>
<evidence type="ECO:0000256" key="4">
    <source>
        <dbReference type="ARBA" id="ARBA00022837"/>
    </source>
</evidence>
<keyword evidence="4" id="KW-0106">Calcium</keyword>
<dbReference type="FunFam" id="1.10.238.10:FF:000178">
    <property type="entry name" value="Calmodulin-2 A"/>
    <property type="match status" value="1"/>
</dbReference>
<dbReference type="AlphaFoldDB" id="A0A835YUG4"/>
<feature type="domain" description="EF-hand" evidence="5">
    <location>
        <begin position="127"/>
        <end position="160"/>
    </location>
</feature>
<reference evidence="6" key="1">
    <citation type="submission" date="2021-02" db="EMBL/GenBank/DDBJ databases">
        <title>First Annotated Genome of the Yellow-green Alga Tribonema minus.</title>
        <authorList>
            <person name="Mahan K.M."/>
        </authorList>
    </citation>
    <scope>NUCLEOTIDE SEQUENCE</scope>
    <source>
        <strain evidence="6">UTEX B ZZ1240</strain>
    </source>
</reference>
<protein>
    <recommendedName>
        <fullName evidence="2">Calmodulin</fullName>
    </recommendedName>
</protein>
<proteinExistence type="inferred from homology"/>
<dbReference type="OrthoDB" id="26525at2759"/>
<dbReference type="PANTHER" id="PTHR23048:SF0">
    <property type="entry name" value="CALMODULIN LIKE 3"/>
    <property type="match status" value="1"/>
</dbReference>
<evidence type="ECO:0000256" key="2">
    <source>
        <dbReference type="ARBA" id="ARBA00020786"/>
    </source>
</evidence>
<name>A0A835YUG4_9STRA</name>
<dbReference type="PANTHER" id="PTHR23048">
    <property type="entry name" value="MYOSIN LIGHT CHAIN 1, 3"/>
    <property type="match status" value="1"/>
</dbReference>
<dbReference type="SUPFAM" id="SSF47473">
    <property type="entry name" value="EF-hand"/>
    <property type="match status" value="1"/>
</dbReference>
<dbReference type="GO" id="GO:0016460">
    <property type="term" value="C:myosin II complex"/>
    <property type="evidence" value="ECO:0007669"/>
    <property type="project" value="TreeGrafter"/>
</dbReference>
<keyword evidence="7" id="KW-1185">Reference proteome</keyword>
<dbReference type="InterPro" id="IPR050230">
    <property type="entry name" value="CALM/Myosin/TropC-like"/>
</dbReference>
<dbReference type="InterPro" id="IPR002048">
    <property type="entry name" value="EF_hand_dom"/>
</dbReference>
<dbReference type="CDD" id="cd00051">
    <property type="entry name" value="EFh"/>
    <property type="match status" value="1"/>
</dbReference>
<comment type="similarity">
    <text evidence="1">Belongs to the centrin family.</text>
</comment>
<evidence type="ECO:0000313" key="6">
    <source>
        <dbReference type="EMBL" id="KAG5181620.1"/>
    </source>
</evidence>
<dbReference type="Proteomes" id="UP000664859">
    <property type="component" value="Unassembled WGS sequence"/>
</dbReference>
<evidence type="ECO:0000256" key="1">
    <source>
        <dbReference type="ARBA" id="ARBA00005253"/>
    </source>
</evidence>
<dbReference type="Pfam" id="PF13499">
    <property type="entry name" value="EF-hand_7"/>
    <property type="match status" value="1"/>
</dbReference>
<dbReference type="Pfam" id="PF13833">
    <property type="entry name" value="EF-hand_8"/>
    <property type="match status" value="1"/>
</dbReference>
<dbReference type="InterPro" id="IPR018247">
    <property type="entry name" value="EF_Hand_1_Ca_BS"/>
</dbReference>
<organism evidence="6 7">
    <name type="scientific">Tribonema minus</name>
    <dbReference type="NCBI Taxonomy" id="303371"/>
    <lineage>
        <taxon>Eukaryota</taxon>
        <taxon>Sar</taxon>
        <taxon>Stramenopiles</taxon>
        <taxon>Ochrophyta</taxon>
        <taxon>PX clade</taxon>
        <taxon>Xanthophyceae</taxon>
        <taxon>Tribonematales</taxon>
        <taxon>Tribonemataceae</taxon>
        <taxon>Tribonema</taxon>
    </lineage>
</organism>
<dbReference type="SMART" id="SM00054">
    <property type="entry name" value="EFh"/>
    <property type="match status" value="3"/>
</dbReference>
<evidence type="ECO:0000313" key="7">
    <source>
        <dbReference type="Proteomes" id="UP000664859"/>
    </source>
</evidence>
<dbReference type="PROSITE" id="PS00018">
    <property type="entry name" value="EF_HAND_1"/>
    <property type="match status" value="2"/>
</dbReference>